<evidence type="ECO:0000256" key="2">
    <source>
        <dbReference type="SAM" id="Phobius"/>
    </source>
</evidence>
<keyword evidence="2" id="KW-0812">Transmembrane</keyword>
<feature type="region of interest" description="Disordered" evidence="1">
    <location>
        <begin position="423"/>
        <end position="450"/>
    </location>
</feature>
<dbReference type="AlphaFoldDB" id="A0A6N7VT06"/>
<feature type="region of interest" description="Disordered" evidence="1">
    <location>
        <begin position="41"/>
        <end position="61"/>
    </location>
</feature>
<keyword evidence="2" id="KW-0472">Membrane</keyword>
<dbReference type="Proteomes" id="UP000470875">
    <property type="component" value="Unassembled WGS sequence"/>
</dbReference>
<comment type="caution">
    <text evidence="3">The sequence shown here is derived from an EMBL/GenBank/DDBJ whole genome shotgun (WGS) entry which is preliminary data.</text>
</comment>
<protein>
    <submittedName>
        <fullName evidence="3">Uncharacterized protein</fullName>
    </submittedName>
</protein>
<organism evidence="3 4">
    <name type="scientific">Scrofimicrobium canadense</name>
    <dbReference type="NCBI Taxonomy" id="2652290"/>
    <lineage>
        <taxon>Bacteria</taxon>
        <taxon>Bacillati</taxon>
        <taxon>Actinomycetota</taxon>
        <taxon>Actinomycetes</taxon>
        <taxon>Actinomycetales</taxon>
        <taxon>Actinomycetaceae</taxon>
        <taxon>Scrofimicrobium</taxon>
    </lineage>
</organism>
<evidence type="ECO:0000313" key="4">
    <source>
        <dbReference type="Proteomes" id="UP000470875"/>
    </source>
</evidence>
<proteinExistence type="predicted"/>
<keyword evidence="4" id="KW-1185">Reference proteome</keyword>
<evidence type="ECO:0000313" key="3">
    <source>
        <dbReference type="EMBL" id="MSS84914.1"/>
    </source>
</evidence>
<reference evidence="3 4" key="1">
    <citation type="submission" date="2019-08" db="EMBL/GenBank/DDBJ databases">
        <title>In-depth cultivation of the pig gut microbiome towards novel bacterial diversity and tailored functional studies.</title>
        <authorList>
            <person name="Wylensek D."/>
            <person name="Hitch T.C.A."/>
            <person name="Clavel T."/>
        </authorList>
    </citation>
    <scope>NUCLEOTIDE SEQUENCE [LARGE SCALE GENOMIC DNA]</scope>
    <source>
        <strain evidence="3 4">WB03_NA08</strain>
    </source>
</reference>
<feature type="transmembrane region" description="Helical" evidence="2">
    <location>
        <begin position="6"/>
        <end position="27"/>
    </location>
</feature>
<gene>
    <name evidence="3" type="ORF">FYJ24_09090</name>
</gene>
<name>A0A6N7VT06_9ACTO</name>
<dbReference type="RefSeq" id="WP_154545679.1">
    <property type="nucleotide sequence ID" value="NZ_VULO01000010.1"/>
</dbReference>
<accession>A0A6N7VT06</accession>
<sequence>MDTTSLILIAIGGVAGLVGGGLLGNALRSVVARRRREAKDLEREPFQDHEEEQANAPVLTRPSVEPEVFQPTKEHPVEREDPVRVPNVTHSESVSPISAVAVVTSELAAQQEDVLNRMEEIAADPDLIFHIYRLRHLNARVTFEAESALAREHILLDSDTEPQKADDIARLAMQSSPAMENIRLNIKAEPLLKAEVCRPLRLLLAQLLEALALANRFGRFCLAVDLVGGAPVFGVRAQGSPITDADLNELSRAVASANEVSRDPVLKVLSVAGILARELNATLQVQRTRSGGYEYILTLTPAAVDHQTTSAKTSAPMAKNAVFGSQVSESQSWRDMVGSSGLTSFSDQIAAAAKLAPSKPAMVELPPLYREVSSRLERDRQLAEIMNGVEDYSDNQILQTEGAGAIDDPLYVDLREFMKRRHEPDFHESSELSQGPNGAAHVDYAGEGRA</sequence>
<keyword evidence="2" id="KW-1133">Transmembrane helix</keyword>
<dbReference type="EMBL" id="VULO01000010">
    <property type="protein sequence ID" value="MSS84914.1"/>
    <property type="molecule type" value="Genomic_DNA"/>
</dbReference>
<evidence type="ECO:0000256" key="1">
    <source>
        <dbReference type="SAM" id="MobiDB-lite"/>
    </source>
</evidence>